<reference evidence="3" key="2">
    <citation type="submission" date="2013-12" db="EMBL/GenBank/DDBJ databases">
        <title>Evolution of pathogenesis and genome organization in the Tremellales.</title>
        <authorList>
            <person name="Cuomo C."/>
            <person name="Litvintseva A."/>
            <person name="Heitman J."/>
            <person name="Chen Y."/>
            <person name="Sun S."/>
            <person name="Springer D."/>
            <person name="Dromer F."/>
            <person name="Young S."/>
            <person name="Zeng Q."/>
            <person name="Chapman S."/>
            <person name="Gujja S."/>
            <person name="Saif S."/>
            <person name="Birren B."/>
        </authorList>
    </citation>
    <scope>NUCLEOTIDE SEQUENCE [LARGE SCALE GENOMIC DNA]</scope>
    <source>
        <strain evidence="3">CBS 10435</strain>
    </source>
</reference>
<sequence length="271" mass="30797">MADEKKSWLGKETWPTVWIWICLLFNLVGILALIILIVAEVFIIVANFHNYVAQYGHHYPARGYQGGDGVGYVDWTNAPKHMGSAVWMILYQLSIIVLITLTIASDLAWRASSYNAWGGRWIESFYATGLMSGPNHPNMMYYVAANAFFKVFIVILYMSQSFYGMEGTTSHKSPYAGKENSSPTYNYDDNNGGAGYNDDYHGGNDWRRNNDSNRPPWRIYGTEAFVYYMGWIVLFSILPSMIAFLYLTNWGKEKAEAAKNADAEKKGEEKK</sequence>
<feature type="transmembrane region" description="Helical" evidence="1">
    <location>
        <begin position="224"/>
        <end position="247"/>
    </location>
</feature>
<name>A0A1B9IVY8_9TREE</name>
<proteinExistence type="predicted"/>
<feature type="transmembrane region" description="Helical" evidence="1">
    <location>
        <begin position="139"/>
        <end position="158"/>
    </location>
</feature>
<keyword evidence="1" id="KW-0472">Membrane</keyword>
<dbReference type="EMBL" id="KI669460">
    <property type="protein sequence ID" value="OCF59695.1"/>
    <property type="molecule type" value="Genomic_DNA"/>
</dbReference>
<keyword evidence="1" id="KW-0812">Transmembrane</keyword>
<feature type="transmembrane region" description="Helical" evidence="1">
    <location>
        <begin position="17"/>
        <end position="45"/>
    </location>
</feature>
<dbReference type="OrthoDB" id="2594165at2759"/>
<dbReference type="AlphaFoldDB" id="A0A1B9IVY8"/>
<accession>A0A1B9IVY8</accession>
<evidence type="ECO:0000313" key="3">
    <source>
        <dbReference type="Proteomes" id="UP000092583"/>
    </source>
</evidence>
<keyword evidence="3" id="KW-1185">Reference proteome</keyword>
<organism evidence="2 3">
    <name type="scientific">Kwoniella mangroviensis CBS 10435</name>
    <dbReference type="NCBI Taxonomy" id="1331196"/>
    <lineage>
        <taxon>Eukaryota</taxon>
        <taxon>Fungi</taxon>
        <taxon>Dikarya</taxon>
        <taxon>Basidiomycota</taxon>
        <taxon>Agaricomycotina</taxon>
        <taxon>Tremellomycetes</taxon>
        <taxon>Tremellales</taxon>
        <taxon>Cryptococcaceae</taxon>
        <taxon>Kwoniella</taxon>
    </lineage>
</organism>
<evidence type="ECO:0000313" key="2">
    <source>
        <dbReference type="EMBL" id="OCF59695.1"/>
    </source>
</evidence>
<protein>
    <submittedName>
        <fullName evidence="2">Uncharacterized protein</fullName>
    </submittedName>
</protein>
<dbReference type="Proteomes" id="UP000092583">
    <property type="component" value="Unassembled WGS sequence"/>
</dbReference>
<feature type="transmembrane region" description="Helical" evidence="1">
    <location>
        <begin position="85"/>
        <end position="104"/>
    </location>
</feature>
<keyword evidence="1" id="KW-1133">Transmembrane helix</keyword>
<gene>
    <name evidence="2" type="ORF">L486_02367</name>
</gene>
<evidence type="ECO:0000256" key="1">
    <source>
        <dbReference type="SAM" id="Phobius"/>
    </source>
</evidence>
<reference evidence="2 3" key="1">
    <citation type="submission" date="2013-07" db="EMBL/GenBank/DDBJ databases">
        <title>The Genome Sequence of Kwoniella mangroviensis CBS10435.</title>
        <authorList>
            <consortium name="The Broad Institute Genome Sequencing Platform"/>
            <person name="Cuomo C."/>
            <person name="Litvintseva A."/>
            <person name="Chen Y."/>
            <person name="Heitman J."/>
            <person name="Sun S."/>
            <person name="Springer D."/>
            <person name="Dromer F."/>
            <person name="Young S.K."/>
            <person name="Zeng Q."/>
            <person name="Gargeya S."/>
            <person name="Fitzgerald M."/>
            <person name="Abouelleil A."/>
            <person name="Alvarado L."/>
            <person name="Berlin A.M."/>
            <person name="Chapman S.B."/>
            <person name="Dewar J."/>
            <person name="Goldberg J."/>
            <person name="Griggs A."/>
            <person name="Gujja S."/>
            <person name="Hansen M."/>
            <person name="Howarth C."/>
            <person name="Imamovic A."/>
            <person name="Larimer J."/>
            <person name="McCowan C."/>
            <person name="Murphy C."/>
            <person name="Pearson M."/>
            <person name="Priest M."/>
            <person name="Roberts A."/>
            <person name="Saif S."/>
            <person name="Shea T."/>
            <person name="Sykes S."/>
            <person name="Wortman J."/>
            <person name="Nusbaum C."/>
            <person name="Birren B."/>
        </authorList>
    </citation>
    <scope>NUCLEOTIDE SEQUENCE [LARGE SCALE GENOMIC DNA]</scope>
    <source>
        <strain evidence="2 3">CBS 10435</strain>
    </source>
</reference>